<evidence type="ECO:0000313" key="1">
    <source>
        <dbReference type="EMBL" id="QMS92179.1"/>
    </source>
</evidence>
<dbReference type="KEGG" id="ned:HUN01_32985"/>
<dbReference type="EMBL" id="CP054698">
    <property type="protein sequence ID" value="QMS92179.1"/>
    <property type="molecule type" value="Genomic_DNA"/>
</dbReference>
<accession>A0A7D7QFU3</accession>
<reference evidence="2" key="1">
    <citation type="submission" date="2020-06" db="EMBL/GenBank/DDBJ databases">
        <title>Nostoc edaphicum CCNP1411 genome.</title>
        <authorList>
            <person name="Fidor A."/>
            <person name="Grabski M."/>
            <person name="Gawor J."/>
            <person name="Gromadka R."/>
            <person name="Wegrzyn G."/>
            <person name="Mazur-Marzec H."/>
        </authorList>
    </citation>
    <scope>NUCLEOTIDE SEQUENCE [LARGE SCALE GENOMIC DNA]</scope>
    <source>
        <strain evidence="2">CCNP1411</strain>
    </source>
</reference>
<protein>
    <submittedName>
        <fullName evidence="1">DUF1702 family protein</fullName>
    </submittedName>
</protein>
<keyword evidence="2" id="KW-1185">Reference proteome</keyword>
<dbReference type="AlphaFoldDB" id="A0A7D7QFU3"/>
<name>A0A7D7QFU3_9NOSO</name>
<dbReference type="Pfam" id="PF08012">
    <property type="entry name" value="DUF1702"/>
    <property type="match status" value="1"/>
</dbReference>
<dbReference type="Proteomes" id="UP000514713">
    <property type="component" value="Chromosome"/>
</dbReference>
<sequence length="314" mass="34543">MMIQDAWQSSLNKATLPTDLIATWAERDVQESDAGIQKRLEQVGRSLMKGYHTAVTDELEAIAPKLNEIDEELRGFAYEGVGMGLAQRDFLTPTSQNRIATFVAGDGAAYANMVYVGLGLMLARVGRPIEPHLQRLDNAKGWLLVDGYGYYQGMFYWRDSLNHQVISQPISGYTRSVFDQGLGRSIWFVDGGDVNRIARTIDAFSLDRREDLWGGVGYACAYAGGAKRTTIEALGNTAGAYRLHLAQGTAYAAKSRQCLGNQSVYTELACQVLWGVSADAVADNLATNGETPESRLWQHYRARIPHPVRATLAA</sequence>
<proteinExistence type="predicted"/>
<dbReference type="InterPro" id="IPR012964">
    <property type="entry name" value="DUF1702"/>
</dbReference>
<organism evidence="1 2">
    <name type="scientific">Nostoc edaphicum CCNP1411</name>
    <dbReference type="NCBI Taxonomy" id="1472755"/>
    <lineage>
        <taxon>Bacteria</taxon>
        <taxon>Bacillati</taxon>
        <taxon>Cyanobacteriota</taxon>
        <taxon>Cyanophyceae</taxon>
        <taxon>Nostocales</taxon>
        <taxon>Nostocaceae</taxon>
        <taxon>Nostoc</taxon>
    </lineage>
</organism>
<gene>
    <name evidence="1" type="ORF">HUN01_32985</name>
</gene>
<evidence type="ECO:0000313" key="2">
    <source>
        <dbReference type="Proteomes" id="UP000514713"/>
    </source>
</evidence>
<dbReference type="RefSeq" id="WP_181929692.1">
    <property type="nucleotide sequence ID" value="NZ_CP054698.1"/>
</dbReference>